<accession>A0A2S7WUH2</accession>
<keyword evidence="1" id="KW-0597">Phosphoprotein</keyword>
<evidence type="ECO:0000313" key="3">
    <source>
        <dbReference type="Proteomes" id="UP000239068"/>
    </source>
</evidence>
<keyword evidence="3" id="KW-1185">Reference proteome</keyword>
<evidence type="ECO:0008006" key="4">
    <source>
        <dbReference type="Google" id="ProtNLM"/>
    </source>
</evidence>
<proteinExistence type="predicted"/>
<name>A0A2S7WUH2_9FLAO</name>
<dbReference type="Gene3D" id="2.130.10.10">
    <property type="entry name" value="YVTN repeat-like/Quinoprotein amine dehydrogenase"/>
    <property type="match status" value="2"/>
</dbReference>
<comment type="caution">
    <text evidence="2">The sequence shown here is derived from an EMBL/GenBank/DDBJ whole genome shotgun (WGS) entry which is preliminary data.</text>
</comment>
<dbReference type="GO" id="GO:0000155">
    <property type="term" value="F:phosphorelay sensor kinase activity"/>
    <property type="evidence" value="ECO:0007669"/>
    <property type="project" value="TreeGrafter"/>
</dbReference>
<evidence type="ECO:0000256" key="1">
    <source>
        <dbReference type="ARBA" id="ARBA00022553"/>
    </source>
</evidence>
<evidence type="ECO:0000313" key="2">
    <source>
        <dbReference type="EMBL" id="PQJ81250.1"/>
    </source>
</evidence>
<dbReference type="AlphaFoldDB" id="A0A2S7WUH2"/>
<sequence>MIVLIANAQDFSSKNQLLKFKQFSLTEGLSQSSVLCILQDSKGFLWFGTRDGLNKYDGHTFTSYRYNYKDKNSISNSYIKCLLEDKNGSIWVGTNNGLNKYITQTDNFIRYKGSNIDGSLINNEIWSLAATKTAYIWIGTNEGLEKFNINTGKSKHIVDKTQISTKNQIRSLFVTSNNNLWICNRENITIYNDQKKQPLCCLFEVEKVGYMKAELEFRY</sequence>
<dbReference type="PANTHER" id="PTHR43547:SF2">
    <property type="entry name" value="HYBRID SIGNAL TRANSDUCTION HISTIDINE KINASE C"/>
    <property type="match status" value="1"/>
</dbReference>
<dbReference type="Pfam" id="PF07494">
    <property type="entry name" value="Reg_prop"/>
    <property type="match status" value="2"/>
</dbReference>
<protein>
    <recommendedName>
        <fullName evidence="4">Hybrid sensor histidine kinase/response regulator</fullName>
    </recommendedName>
</protein>
<dbReference type="InterPro" id="IPR011110">
    <property type="entry name" value="Reg_prop"/>
</dbReference>
<dbReference type="EMBL" id="MSCM01000001">
    <property type="protein sequence ID" value="PQJ81250.1"/>
    <property type="molecule type" value="Genomic_DNA"/>
</dbReference>
<organism evidence="2 3">
    <name type="scientific">Polaribacter glomeratus</name>
    <dbReference type="NCBI Taxonomy" id="102"/>
    <lineage>
        <taxon>Bacteria</taxon>
        <taxon>Pseudomonadati</taxon>
        <taxon>Bacteroidota</taxon>
        <taxon>Flavobacteriia</taxon>
        <taxon>Flavobacteriales</taxon>
        <taxon>Flavobacteriaceae</taxon>
    </lineage>
</organism>
<reference evidence="2 3" key="1">
    <citation type="submission" date="2016-12" db="EMBL/GenBank/DDBJ databases">
        <title>Trade-off between light-utilization and light-protection in marine flavobacteria.</title>
        <authorList>
            <person name="Kumagai Y."/>
            <person name="Yoshizawa S."/>
            <person name="Kogure K."/>
            <person name="Iwasaki W."/>
        </authorList>
    </citation>
    <scope>NUCLEOTIDE SEQUENCE [LARGE SCALE GENOMIC DNA]</scope>
    <source>
        <strain evidence="2 3">ATCC 43844</strain>
    </source>
</reference>
<dbReference type="PANTHER" id="PTHR43547">
    <property type="entry name" value="TWO-COMPONENT HISTIDINE KINASE"/>
    <property type="match status" value="1"/>
</dbReference>
<dbReference type="SUPFAM" id="SSF63829">
    <property type="entry name" value="Calcium-dependent phosphotriesterase"/>
    <property type="match status" value="1"/>
</dbReference>
<gene>
    <name evidence="2" type="ORF">BTO16_01030</name>
</gene>
<dbReference type="Proteomes" id="UP000239068">
    <property type="component" value="Unassembled WGS sequence"/>
</dbReference>
<dbReference type="InterPro" id="IPR015943">
    <property type="entry name" value="WD40/YVTN_repeat-like_dom_sf"/>
</dbReference>